<gene>
    <name evidence="2" type="ORF">NP493_486g00039</name>
</gene>
<dbReference type="EMBL" id="JAODUO010000485">
    <property type="protein sequence ID" value="KAK2179517.1"/>
    <property type="molecule type" value="Genomic_DNA"/>
</dbReference>
<dbReference type="Pfam" id="PF00078">
    <property type="entry name" value="RVT_1"/>
    <property type="match status" value="1"/>
</dbReference>
<feature type="domain" description="Reverse transcriptase" evidence="1">
    <location>
        <begin position="118"/>
        <end position="338"/>
    </location>
</feature>
<dbReference type="Proteomes" id="UP001209878">
    <property type="component" value="Unassembled WGS sequence"/>
</dbReference>
<name>A0AAD9KXR2_RIDPI</name>
<dbReference type="AlphaFoldDB" id="A0AAD9KXR2"/>
<accession>A0AAD9KXR2</accession>
<organism evidence="2 3">
    <name type="scientific">Ridgeia piscesae</name>
    <name type="common">Tubeworm</name>
    <dbReference type="NCBI Taxonomy" id="27915"/>
    <lineage>
        <taxon>Eukaryota</taxon>
        <taxon>Metazoa</taxon>
        <taxon>Spiralia</taxon>
        <taxon>Lophotrochozoa</taxon>
        <taxon>Annelida</taxon>
        <taxon>Polychaeta</taxon>
        <taxon>Sedentaria</taxon>
        <taxon>Canalipalpata</taxon>
        <taxon>Sabellida</taxon>
        <taxon>Siboglinidae</taxon>
        <taxon>Ridgeia</taxon>
    </lineage>
</organism>
<dbReference type="PANTHER" id="PTHR19446">
    <property type="entry name" value="REVERSE TRANSCRIPTASES"/>
    <property type="match status" value="1"/>
</dbReference>
<evidence type="ECO:0000313" key="2">
    <source>
        <dbReference type="EMBL" id="KAK2179517.1"/>
    </source>
</evidence>
<evidence type="ECO:0000313" key="3">
    <source>
        <dbReference type="Proteomes" id="UP001209878"/>
    </source>
</evidence>
<sequence length="338" mass="39295">MKQLYEITRKLAGKYKRTDRPIKDKNGNVLTSDEDQLKRWREHFEELLNRPPPQNPLDITPAEEVLQINGERPSKAESEKAIHHMKRGKASGPDKIPAEAIKADIETSTEILHDLLGKIWEQEEIPTEWKEGYLVKLPKKGDMQDCNNYRGIMLLSVPGKVLNRVILDRLKTGVDAKLKDHQAGFRKDRSCTDQIATLRIIVEQSMEWDSSLYINFVDYEKAFDSLDRDTRWKLLQHYGILNKLISLIRNSYEDMACRVIHAGQLTDSFMVKTGVRQGCLLSPFLFLLAIDWIMKKTTKYRRNGIQWTPWSQLEDLDFADDLALLSHSHQQMQEKQSY</sequence>
<dbReference type="CDD" id="cd01650">
    <property type="entry name" value="RT_nLTR_like"/>
    <property type="match status" value="1"/>
</dbReference>
<dbReference type="InterPro" id="IPR043502">
    <property type="entry name" value="DNA/RNA_pol_sf"/>
</dbReference>
<dbReference type="PROSITE" id="PS50878">
    <property type="entry name" value="RT_POL"/>
    <property type="match status" value="1"/>
</dbReference>
<protein>
    <recommendedName>
        <fullName evidence="1">Reverse transcriptase domain-containing protein</fullName>
    </recommendedName>
</protein>
<comment type="caution">
    <text evidence="2">The sequence shown here is derived from an EMBL/GenBank/DDBJ whole genome shotgun (WGS) entry which is preliminary data.</text>
</comment>
<reference evidence="2" key="1">
    <citation type="journal article" date="2023" name="Mol. Biol. Evol.">
        <title>Third-Generation Sequencing Reveals the Adaptive Role of the Epigenome in Three Deep-Sea Polychaetes.</title>
        <authorList>
            <person name="Perez M."/>
            <person name="Aroh O."/>
            <person name="Sun Y."/>
            <person name="Lan Y."/>
            <person name="Juniper S.K."/>
            <person name="Young C.R."/>
            <person name="Angers B."/>
            <person name="Qian P.Y."/>
        </authorList>
    </citation>
    <scope>NUCLEOTIDE SEQUENCE</scope>
    <source>
        <strain evidence="2">R07B-5</strain>
    </source>
</reference>
<dbReference type="SUPFAM" id="SSF56672">
    <property type="entry name" value="DNA/RNA polymerases"/>
    <property type="match status" value="1"/>
</dbReference>
<proteinExistence type="predicted"/>
<evidence type="ECO:0000259" key="1">
    <source>
        <dbReference type="PROSITE" id="PS50878"/>
    </source>
</evidence>
<keyword evidence="3" id="KW-1185">Reference proteome</keyword>
<dbReference type="InterPro" id="IPR000477">
    <property type="entry name" value="RT_dom"/>
</dbReference>